<dbReference type="InterPro" id="IPR036396">
    <property type="entry name" value="Cyt_P450_sf"/>
</dbReference>
<dbReference type="Pfam" id="PF00067">
    <property type="entry name" value="p450"/>
    <property type="match status" value="1"/>
</dbReference>
<dbReference type="Gene3D" id="1.10.630.10">
    <property type="entry name" value="Cytochrome P450"/>
    <property type="match status" value="1"/>
</dbReference>
<evidence type="ECO:0000256" key="6">
    <source>
        <dbReference type="ARBA" id="ARBA00023002"/>
    </source>
</evidence>
<evidence type="ECO:0000256" key="2">
    <source>
        <dbReference type="ARBA" id="ARBA00005179"/>
    </source>
</evidence>
<evidence type="ECO:0000256" key="5">
    <source>
        <dbReference type="ARBA" id="ARBA00022723"/>
    </source>
</evidence>
<comment type="similarity">
    <text evidence="3 9">Belongs to the cytochrome P450 family.</text>
</comment>
<reference evidence="10 11" key="1">
    <citation type="submission" date="2024-01" db="EMBL/GenBank/DDBJ databases">
        <title>A draft genome for the cacao thread blight pathogen Marasmiellus scandens.</title>
        <authorList>
            <person name="Baruah I.K."/>
            <person name="Leung J."/>
            <person name="Bukari Y."/>
            <person name="Amoako-Attah I."/>
            <person name="Meinhardt L.W."/>
            <person name="Bailey B.A."/>
            <person name="Cohen S.P."/>
        </authorList>
    </citation>
    <scope>NUCLEOTIDE SEQUENCE [LARGE SCALE GENOMIC DNA]</scope>
    <source>
        <strain evidence="10 11">GH-19</strain>
    </source>
</reference>
<name>A0ABR1J2X2_9AGAR</name>
<dbReference type="SUPFAM" id="SSF48264">
    <property type="entry name" value="Cytochrome P450"/>
    <property type="match status" value="1"/>
</dbReference>
<keyword evidence="5 9" id="KW-0479">Metal-binding</keyword>
<protein>
    <recommendedName>
        <fullName evidence="12">Cytochrome P450</fullName>
    </recommendedName>
</protein>
<dbReference type="InterPro" id="IPR001128">
    <property type="entry name" value="Cyt_P450"/>
</dbReference>
<evidence type="ECO:0000313" key="11">
    <source>
        <dbReference type="Proteomes" id="UP001498398"/>
    </source>
</evidence>
<evidence type="ECO:0000256" key="1">
    <source>
        <dbReference type="ARBA" id="ARBA00001971"/>
    </source>
</evidence>
<keyword evidence="8 9" id="KW-0503">Monooxygenase</keyword>
<dbReference type="EMBL" id="JBANRG010000044">
    <property type="protein sequence ID" value="KAK7446315.1"/>
    <property type="molecule type" value="Genomic_DNA"/>
</dbReference>
<dbReference type="PRINTS" id="PR00385">
    <property type="entry name" value="P450"/>
</dbReference>
<evidence type="ECO:0008006" key="12">
    <source>
        <dbReference type="Google" id="ProtNLM"/>
    </source>
</evidence>
<dbReference type="InterPro" id="IPR050364">
    <property type="entry name" value="Cytochrome_P450_fung"/>
</dbReference>
<comment type="caution">
    <text evidence="10">The sequence shown here is derived from an EMBL/GenBank/DDBJ whole genome shotgun (WGS) entry which is preliminary data.</text>
</comment>
<keyword evidence="4 9" id="KW-0349">Heme</keyword>
<proteinExistence type="inferred from homology"/>
<gene>
    <name evidence="10" type="ORF">VKT23_014521</name>
</gene>
<dbReference type="CDD" id="cd11065">
    <property type="entry name" value="CYP64-like"/>
    <property type="match status" value="1"/>
</dbReference>
<keyword evidence="7 9" id="KW-0408">Iron</keyword>
<dbReference type="PRINTS" id="PR00463">
    <property type="entry name" value="EP450I"/>
</dbReference>
<organism evidence="10 11">
    <name type="scientific">Marasmiellus scandens</name>
    <dbReference type="NCBI Taxonomy" id="2682957"/>
    <lineage>
        <taxon>Eukaryota</taxon>
        <taxon>Fungi</taxon>
        <taxon>Dikarya</taxon>
        <taxon>Basidiomycota</taxon>
        <taxon>Agaricomycotina</taxon>
        <taxon>Agaricomycetes</taxon>
        <taxon>Agaricomycetidae</taxon>
        <taxon>Agaricales</taxon>
        <taxon>Marasmiineae</taxon>
        <taxon>Omphalotaceae</taxon>
        <taxon>Marasmiellus</taxon>
    </lineage>
</organism>
<sequence length="411" mass="46495">MPYGPRWYAQRRLFTKEFSANLPERYEPQVQKAVSEMLGRLFRAPEDFVGHIRHMAGTVIMDVTYGIQVLPSNDPYIEEAERALVGFVSAAIPGSFWLDYFPFLKYVPSWFPGASFKVKAKNWRRDASIMVNHPYDDVKERMARGTLEPCFVYHCLQSDDLDEKRTENDGVDASKAVEVHEKDIQQTAATMYGAGTDTIVAALQSFFLTMLLNPDIQRKAQEELDRVVAKSGPERLPDFKDRESLPYITAIMYEVFRSQPVNPLGIAHLSTEDDVYKGYYIPKGSIVIGNIWAIFHDPKTYPDPNKFDPDRWVISGPTGIPEKLNPHLREPTAHFGFGRRLCAGKHLALSSIWLTIASVLFTYDISKADGESEPTGEYKSSLVNYPAPFKCKITPRSPSHEELVSLSSIDA</sequence>
<evidence type="ECO:0000256" key="4">
    <source>
        <dbReference type="ARBA" id="ARBA00022617"/>
    </source>
</evidence>
<keyword evidence="6 9" id="KW-0560">Oxidoreductase</keyword>
<dbReference type="InterPro" id="IPR017972">
    <property type="entry name" value="Cyt_P450_CS"/>
</dbReference>
<dbReference type="PANTHER" id="PTHR46300:SF7">
    <property type="entry name" value="P450, PUTATIVE (EUROFUNG)-RELATED"/>
    <property type="match status" value="1"/>
</dbReference>
<evidence type="ECO:0000256" key="9">
    <source>
        <dbReference type="RuleBase" id="RU000461"/>
    </source>
</evidence>
<dbReference type="PROSITE" id="PS00086">
    <property type="entry name" value="CYTOCHROME_P450"/>
    <property type="match status" value="1"/>
</dbReference>
<evidence type="ECO:0000313" key="10">
    <source>
        <dbReference type="EMBL" id="KAK7446315.1"/>
    </source>
</evidence>
<comment type="pathway">
    <text evidence="2">Secondary metabolite biosynthesis.</text>
</comment>
<evidence type="ECO:0000256" key="8">
    <source>
        <dbReference type="ARBA" id="ARBA00023033"/>
    </source>
</evidence>
<dbReference type="InterPro" id="IPR002401">
    <property type="entry name" value="Cyt_P450_E_grp-I"/>
</dbReference>
<keyword evidence="11" id="KW-1185">Reference proteome</keyword>
<accession>A0ABR1J2X2</accession>
<dbReference type="PANTHER" id="PTHR46300">
    <property type="entry name" value="P450, PUTATIVE (EUROFUNG)-RELATED-RELATED"/>
    <property type="match status" value="1"/>
</dbReference>
<dbReference type="Proteomes" id="UP001498398">
    <property type="component" value="Unassembled WGS sequence"/>
</dbReference>
<comment type="cofactor">
    <cofactor evidence="1">
        <name>heme</name>
        <dbReference type="ChEBI" id="CHEBI:30413"/>
    </cofactor>
</comment>
<evidence type="ECO:0000256" key="7">
    <source>
        <dbReference type="ARBA" id="ARBA00023004"/>
    </source>
</evidence>
<evidence type="ECO:0000256" key="3">
    <source>
        <dbReference type="ARBA" id="ARBA00010617"/>
    </source>
</evidence>